<feature type="region of interest" description="Disordered" evidence="1">
    <location>
        <begin position="65"/>
        <end position="90"/>
    </location>
</feature>
<keyword evidence="2" id="KW-0812">Transmembrane</keyword>
<evidence type="ECO:0000256" key="1">
    <source>
        <dbReference type="SAM" id="MobiDB-lite"/>
    </source>
</evidence>
<dbReference type="AlphaFoldDB" id="A0A401TDN1"/>
<dbReference type="EMBL" id="BEZZ01042999">
    <property type="protein sequence ID" value="GCC40751.1"/>
    <property type="molecule type" value="Genomic_DNA"/>
</dbReference>
<evidence type="ECO:0000256" key="2">
    <source>
        <dbReference type="SAM" id="Phobius"/>
    </source>
</evidence>
<evidence type="ECO:0000313" key="4">
    <source>
        <dbReference type="Proteomes" id="UP000287033"/>
    </source>
</evidence>
<sequence>MAARSSPSLASCSGRAGLTIPSSQLQVNPTVLAIAVVLGFGLGIASAVLLYIFVLEAALQRKEHCSSGTDDDSCSEYSDDSQSFKSNEDERRAKRGTFPYYEVGSTCFLLSCVALERDSLVL</sequence>
<keyword evidence="2" id="KW-1133">Transmembrane helix</keyword>
<gene>
    <name evidence="3" type="ORF">chiPu_0024616</name>
</gene>
<dbReference type="Proteomes" id="UP000287033">
    <property type="component" value="Unassembled WGS sequence"/>
</dbReference>
<protein>
    <submittedName>
        <fullName evidence="3">Uncharacterized protein</fullName>
    </submittedName>
</protein>
<accession>A0A401TDN1</accession>
<feature type="transmembrane region" description="Helical" evidence="2">
    <location>
        <begin position="31"/>
        <end position="54"/>
    </location>
</feature>
<feature type="compositionally biased region" description="Acidic residues" evidence="1">
    <location>
        <begin position="69"/>
        <end position="79"/>
    </location>
</feature>
<name>A0A401TDN1_CHIPU</name>
<evidence type="ECO:0000313" key="3">
    <source>
        <dbReference type="EMBL" id="GCC40751.1"/>
    </source>
</evidence>
<comment type="caution">
    <text evidence="3">The sequence shown here is derived from an EMBL/GenBank/DDBJ whole genome shotgun (WGS) entry which is preliminary data.</text>
</comment>
<keyword evidence="4" id="KW-1185">Reference proteome</keyword>
<keyword evidence="2" id="KW-0472">Membrane</keyword>
<reference evidence="3 4" key="1">
    <citation type="journal article" date="2018" name="Nat. Ecol. Evol.">
        <title>Shark genomes provide insights into elasmobranch evolution and the origin of vertebrates.</title>
        <authorList>
            <person name="Hara Y"/>
            <person name="Yamaguchi K"/>
            <person name="Onimaru K"/>
            <person name="Kadota M"/>
            <person name="Koyanagi M"/>
            <person name="Keeley SD"/>
            <person name="Tatsumi K"/>
            <person name="Tanaka K"/>
            <person name="Motone F"/>
            <person name="Kageyama Y"/>
            <person name="Nozu R"/>
            <person name="Adachi N"/>
            <person name="Nishimura O"/>
            <person name="Nakagawa R"/>
            <person name="Tanegashima C"/>
            <person name="Kiyatake I"/>
            <person name="Matsumoto R"/>
            <person name="Murakumo K"/>
            <person name="Nishida K"/>
            <person name="Terakita A"/>
            <person name="Kuratani S"/>
            <person name="Sato K"/>
            <person name="Hyodo S Kuraku.S."/>
        </authorList>
    </citation>
    <scope>NUCLEOTIDE SEQUENCE [LARGE SCALE GENOMIC DNA]</scope>
</reference>
<dbReference type="STRING" id="137246.A0A401TDN1"/>
<organism evidence="3 4">
    <name type="scientific">Chiloscyllium punctatum</name>
    <name type="common">Brownbanded bambooshark</name>
    <name type="synonym">Hemiscyllium punctatum</name>
    <dbReference type="NCBI Taxonomy" id="137246"/>
    <lineage>
        <taxon>Eukaryota</taxon>
        <taxon>Metazoa</taxon>
        <taxon>Chordata</taxon>
        <taxon>Craniata</taxon>
        <taxon>Vertebrata</taxon>
        <taxon>Chondrichthyes</taxon>
        <taxon>Elasmobranchii</taxon>
        <taxon>Galeomorphii</taxon>
        <taxon>Galeoidea</taxon>
        <taxon>Orectolobiformes</taxon>
        <taxon>Hemiscylliidae</taxon>
        <taxon>Chiloscyllium</taxon>
    </lineage>
</organism>
<proteinExistence type="predicted"/>